<sequence length="173" mass="17461">MPAGAKSPPSASAFPAATSPCSSAPTSATTPPSTPSPRSSPRPHAGLVPWAELEAQFKGKADFVTGLASKALASYLTHLGRLRAIAGGGAEGELPELAFIAHNIKGTAGALKLMAIQELAASADQAARDGDPAARQLAAELADRLDALIPELEARKASAPSSGPQPDTPKPLQ</sequence>
<dbReference type="AlphaFoldDB" id="A0A5C7S472"/>
<dbReference type="InterPro" id="IPR008207">
    <property type="entry name" value="Sig_transdc_His_kin_Hpt_dom"/>
</dbReference>
<dbReference type="RefSeq" id="WP_276663112.1">
    <property type="nucleotide sequence ID" value="NZ_SSFD01000414.1"/>
</dbReference>
<dbReference type="Proteomes" id="UP000321192">
    <property type="component" value="Unassembled WGS sequence"/>
</dbReference>
<feature type="region of interest" description="Disordered" evidence="2">
    <location>
        <begin position="1"/>
        <end position="45"/>
    </location>
</feature>
<dbReference type="Pfam" id="PF01627">
    <property type="entry name" value="Hpt"/>
    <property type="match status" value="1"/>
</dbReference>
<gene>
    <name evidence="4" type="ORF">E6Q80_24415</name>
</gene>
<accession>A0A5C7S472</accession>
<reference evidence="4 5" key="1">
    <citation type="submission" date="2018-09" db="EMBL/GenBank/DDBJ databases">
        <title>Metagenome Assembled Genomes from an Advanced Water Purification Facility.</title>
        <authorList>
            <person name="Stamps B.W."/>
            <person name="Spear J.R."/>
        </authorList>
    </citation>
    <scope>NUCLEOTIDE SEQUENCE [LARGE SCALE GENOMIC DNA]</scope>
    <source>
        <strain evidence="4">Bin_27_1</strain>
    </source>
</reference>
<protein>
    <submittedName>
        <fullName evidence="4">Hpt domain-containing protein</fullName>
    </submittedName>
</protein>
<dbReference type="SUPFAM" id="SSF47226">
    <property type="entry name" value="Histidine-containing phosphotransfer domain, HPT domain"/>
    <property type="match status" value="1"/>
</dbReference>
<organism evidence="4 5">
    <name type="scientific">Thauera aminoaromatica</name>
    <dbReference type="NCBI Taxonomy" id="164330"/>
    <lineage>
        <taxon>Bacteria</taxon>
        <taxon>Pseudomonadati</taxon>
        <taxon>Pseudomonadota</taxon>
        <taxon>Betaproteobacteria</taxon>
        <taxon>Rhodocyclales</taxon>
        <taxon>Zoogloeaceae</taxon>
        <taxon>Thauera</taxon>
    </lineage>
</organism>
<dbReference type="InterPro" id="IPR036641">
    <property type="entry name" value="HPT_dom_sf"/>
</dbReference>
<dbReference type="GO" id="GO:0004672">
    <property type="term" value="F:protein kinase activity"/>
    <property type="evidence" value="ECO:0007669"/>
    <property type="project" value="UniProtKB-ARBA"/>
</dbReference>
<evidence type="ECO:0000259" key="3">
    <source>
        <dbReference type="Pfam" id="PF01627"/>
    </source>
</evidence>
<feature type="compositionally biased region" description="Low complexity" evidence="2">
    <location>
        <begin position="1"/>
        <end position="31"/>
    </location>
</feature>
<evidence type="ECO:0000313" key="4">
    <source>
        <dbReference type="EMBL" id="TXH77631.1"/>
    </source>
</evidence>
<dbReference type="EMBL" id="SSFD01000414">
    <property type="protein sequence ID" value="TXH77631.1"/>
    <property type="molecule type" value="Genomic_DNA"/>
</dbReference>
<proteinExistence type="predicted"/>
<evidence type="ECO:0000313" key="5">
    <source>
        <dbReference type="Proteomes" id="UP000321192"/>
    </source>
</evidence>
<feature type="region of interest" description="Disordered" evidence="2">
    <location>
        <begin position="152"/>
        <end position="173"/>
    </location>
</feature>
<comment type="caution">
    <text evidence="4">The sequence shown here is derived from an EMBL/GenBank/DDBJ whole genome shotgun (WGS) entry which is preliminary data.</text>
</comment>
<dbReference type="Gene3D" id="1.20.120.160">
    <property type="entry name" value="HPT domain"/>
    <property type="match status" value="1"/>
</dbReference>
<name>A0A5C7S472_THASP</name>
<evidence type="ECO:0000256" key="1">
    <source>
        <dbReference type="ARBA" id="ARBA00023012"/>
    </source>
</evidence>
<feature type="domain" description="HPt" evidence="3">
    <location>
        <begin position="76"/>
        <end position="148"/>
    </location>
</feature>
<dbReference type="GO" id="GO:0000160">
    <property type="term" value="P:phosphorelay signal transduction system"/>
    <property type="evidence" value="ECO:0007669"/>
    <property type="project" value="UniProtKB-KW"/>
</dbReference>
<keyword evidence="1" id="KW-0902">Two-component regulatory system</keyword>
<evidence type="ECO:0000256" key="2">
    <source>
        <dbReference type="SAM" id="MobiDB-lite"/>
    </source>
</evidence>